<dbReference type="AlphaFoldDB" id="A0AAD5JED4"/>
<keyword evidence="1 4" id="KW-0732">Signal</keyword>
<evidence type="ECO:0000256" key="4">
    <source>
        <dbReference type="SAM" id="SignalP"/>
    </source>
</evidence>
<name>A0AAD5JED4_ACENE</name>
<reference evidence="7" key="2">
    <citation type="submission" date="2023-02" db="EMBL/GenBank/DDBJ databases">
        <authorList>
            <person name="Swenson N.G."/>
            <person name="Wegrzyn J.L."/>
            <person name="Mcevoy S.L."/>
        </authorList>
    </citation>
    <scope>NUCLEOTIDE SEQUENCE</scope>
    <source>
        <strain evidence="7">91603</strain>
        <tissue evidence="7">Leaf</tissue>
    </source>
</reference>
<proteinExistence type="inferred from homology"/>
<dbReference type="Gene3D" id="1.20.140.40">
    <property type="entry name" value="Invertase/pectin methylesterase inhibitor family protein"/>
    <property type="match status" value="1"/>
</dbReference>
<evidence type="ECO:0000313" key="7">
    <source>
        <dbReference type="EMBL" id="KAI9196383.1"/>
    </source>
</evidence>
<dbReference type="PANTHER" id="PTHR36710:SF4">
    <property type="entry name" value="PLANT INVERTASE_PECTIN METHYLESTERASE INHIBITOR SUPERFAMILY PROTEIN"/>
    <property type="match status" value="1"/>
</dbReference>
<dbReference type="EMBL" id="JAJSOW010000003">
    <property type="protein sequence ID" value="KAI9195161.1"/>
    <property type="molecule type" value="Genomic_DNA"/>
</dbReference>
<evidence type="ECO:0000256" key="3">
    <source>
        <dbReference type="ARBA" id="ARBA00038471"/>
    </source>
</evidence>
<dbReference type="InterPro" id="IPR006501">
    <property type="entry name" value="Pectinesterase_inhib_dom"/>
</dbReference>
<evidence type="ECO:0000313" key="6">
    <source>
        <dbReference type="EMBL" id="KAI9195161.1"/>
    </source>
</evidence>
<keyword evidence="8" id="KW-1185">Reference proteome</keyword>
<comment type="similarity">
    <text evidence="3">Belongs to the PMEI family.</text>
</comment>
<dbReference type="InterPro" id="IPR034086">
    <property type="entry name" value="PMEI_plant"/>
</dbReference>
<feature type="domain" description="Pectinesterase inhibitor" evidence="5">
    <location>
        <begin position="28"/>
        <end position="172"/>
    </location>
</feature>
<protein>
    <recommendedName>
        <fullName evidence="5">Pectinesterase inhibitor domain-containing protein</fullName>
    </recommendedName>
</protein>
<accession>A0AAD5JED4</accession>
<dbReference type="Pfam" id="PF04043">
    <property type="entry name" value="PMEI"/>
    <property type="match status" value="1"/>
</dbReference>
<evidence type="ECO:0000313" key="8">
    <source>
        <dbReference type="Proteomes" id="UP001064489"/>
    </source>
</evidence>
<dbReference type="PANTHER" id="PTHR36710">
    <property type="entry name" value="PECTINESTERASE INHIBITOR-LIKE"/>
    <property type="match status" value="1"/>
</dbReference>
<dbReference type="GO" id="GO:0046910">
    <property type="term" value="F:pectinesterase inhibitor activity"/>
    <property type="evidence" value="ECO:0007669"/>
    <property type="project" value="InterPro"/>
</dbReference>
<dbReference type="NCBIfam" id="TIGR01614">
    <property type="entry name" value="PME_inhib"/>
    <property type="match status" value="1"/>
</dbReference>
<reference evidence="7" key="1">
    <citation type="journal article" date="2022" name="Plant J.">
        <title>Strategies of tolerance reflected in two North American maple genomes.</title>
        <authorList>
            <person name="McEvoy S.L."/>
            <person name="Sezen U.U."/>
            <person name="Trouern-Trend A."/>
            <person name="McMahon S.M."/>
            <person name="Schaberg P.G."/>
            <person name="Yang J."/>
            <person name="Wegrzyn J.L."/>
            <person name="Swenson N.G."/>
        </authorList>
    </citation>
    <scope>NUCLEOTIDE SEQUENCE</scope>
    <source>
        <strain evidence="7">91603</strain>
    </source>
</reference>
<evidence type="ECO:0000256" key="2">
    <source>
        <dbReference type="ARBA" id="ARBA00023157"/>
    </source>
</evidence>
<comment type="caution">
    <text evidence="7">The sequence shown here is derived from an EMBL/GenBank/DDBJ whole genome shotgun (WGS) entry which is preliminary data.</text>
</comment>
<gene>
    <name evidence="6" type="ORF">LWI28_012316</name>
    <name evidence="7" type="ORF">LWI28_023463</name>
</gene>
<keyword evidence="2" id="KW-1015">Disulfide bond</keyword>
<dbReference type="SMART" id="SM00856">
    <property type="entry name" value="PMEI"/>
    <property type="match status" value="1"/>
</dbReference>
<sequence length="176" mass="19118">MVPFKSYLFQVSILGVILFMTPSSNAKASSKIINDICAKTRVPSYCLELLESTPGAAAADLKGLGKITLNLARLNATKTLGQINSLIPKTIDPKLKEIYKTCYEQYDDAIGDLKDAETYFNQGDYDGRNTKASAAMTEAGDCDDETTKQTVDPSIKKGNLDLDHICSIILAISNNL</sequence>
<evidence type="ECO:0000256" key="1">
    <source>
        <dbReference type="ARBA" id="ARBA00022729"/>
    </source>
</evidence>
<organism evidence="7 8">
    <name type="scientific">Acer negundo</name>
    <name type="common">Box elder</name>
    <dbReference type="NCBI Taxonomy" id="4023"/>
    <lineage>
        <taxon>Eukaryota</taxon>
        <taxon>Viridiplantae</taxon>
        <taxon>Streptophyta</taxon>
        <taxon>Embryophyta</taxon>
        <taxon>Tracheophyta</taxon>
        <taxon>Spermatophyta</taxon>
        <taxon>Magnoliopsida</taxon>
        <taxon>eudicotyledons</taxon>
        <taxon>Gunneridae</taxon>
        <taxon>Pentapetalae</taxon>
        <taxon>rosids</taxon>
        <taxon>malvids</taxon>
        <taxon>Sapindales</taxon>
        <taxon>Sapindaceae</taxon>
        <taxon>Hippocastanoideae</taxon>
        <taxon>Acereae</taxon>
        <taxon>Acer</taxon>
    </lineage>
</organism>
<dbReference type="SUPFAM" id="SSF101148">
    <property type="entry name" value="Plant invertase/pectin methylesterase inhibitor"/>
    <property type="match status" value="1"/>
</dbReference>
<dbReference type="Proteomes" id="UP001064489">
    <property type="component" value="Chromosome 1"/>
</dbReference>
<dbReference type="InterPro" id="IPR052421">
    <property type="entry name" value="PCW_Enzyme_Inhibitor"/>
</dbReference>
<dbReference type="FunFam" id="1.20.140.40:FF:000008">
    <property type="entry name" value="Invertase/pectin methylesterase inhibitor family protein"/>
    <property type="match status" value="1"/>
</dbReference>
<dbReference type="InterPro" id="IPR035513">
    <property type="entry name" value="Invertase/methylesterase_inhib"/>
</dbReference>
<dbReference type="CDD" id="cd15797">
    <property type="entry name" value="PMEI"/>
    <property type="match status" value="1"/>
</dbReference>
<evidence type="ECO:0000259" key="5">
    <source>
        <dbReference type="SMART" id="SM00856"/>
    </source>
</evidence>
<dbReference type="EMBL" id="JAJSOW010000003">
    <property type="protein sequence ID" value="KAI9196383.1"/>
    <property type="molecule type" value="Genomic_DNA"/>
</dbReference>
<feature type="chain" id="PRO_5042441305" description="Pectinesterase inhibitor domain-containing protein" evidence="4">
    <location>
        <begin position="27"/>
        <end position="176"/>
    </location>
</feature>
<feature type="signal peptide" evidence="4">
    <location>
        <begin position="1"/>
        <end position="26"/>
    </location>
</feature>